<comment type="caution">
    <text evidence="2">The sequence shown here is derived from an EMBL/GenBank/DDBJ whole genome shotgun (WGS) entry which is preliminary data.</text>
</comment>
<dbReference type="InterPro" id="IPR029068">
    <property type="entry name" value="Glyas_Bleomycin-R_OHBP_Dase"/>
</dbReference>
<protein>
    <submittedName>
        <fullName evidence="2">VOC family protein</fullName>
    </submittedName>
</protein>
<evidence type="ECO:0000313" key="3">
    <source>
        <dbReference type="Proteomes" id="UP000602284"/>
    </source>
</evidence>
<dbReference type="PROSITE" id="PS51819">
    <property type="entry name" value="VOC"/>
    <property type="match status" value="1"/>
</dbReference>
<name>A0ABS1JAF0_9BACL</name>
<dbReference type="InterPro" id="IPR004360">
    <property type="entry name" value="Glyas_Fos-R_dOase_dom"/>
</dbReference>
<dbReference type="Pfam" id="PF00903">
    <property type="entry name" value="Glyoxalase"/>
    <property type="match status" value="1"/>
</dbReference>
<gene>
    <name evidence="2" type="ORF">JJB07_10895</name>
</gene>
<evidence type="ECO:0000313" key="2">
    <source>
        <dbReference type="EMBL" id="MBL0387155.1"/>
    </source>
</evidence>
<accession>A0ABS1JAF0</accession>
<dbReference type="CDD" id="cd06587">
    <property type="entry name" value="VOC"/>
    <property type="match status" value="1"/>
</dbReference>
<dbReference type="Gene3D" id="3.10.180.10">
    <property type="entry name" value="2,3-Dihydroxybiphenyl 1,2-Dioxygenase, domain 1"/>
    <property type="match status" value="1"/>
</dbReference>
<sequence length="117" mass="13582">MSQLFERIDTVFLQVKTLDEAIPWYQENLGFELRWRQGGHACMNVAETPLTLWETPSGEAHTPHPYLAFNFYIKDLEACERHLQERGVQTEPILDHGVVKTLDFFDNSGNRLSVCSW</sequence>
<evidence type="ECO:0000259" key="1">
    <source>
        <dbReference type="PROSITE" id="PS51819"/>
    </source>
</evidence>
<dbReference type="Proteomes" id="UP000602284">
    <property type="component" value="Unassembled WGS sequence"/>
</dbReference>
<keyword evidence="3" id="KW-1185">Reference proteome</keyword>
<reference evidence="2 3" key="1">
    <citation type="submission" date="2021-01" db="EMBL/GenBank/DDBJ databases">
        <title>Tumebacillus sp. strain ITR2 16S ribosomal RNA gene Genome sequencing and assembly.</title>
        <authorList>
            <person name="Kang M."/>
        </authorList>
    </citation>
    <scope>NUCLEOTIDE SEQUENCE [LARGE SCALE GENOMIC DNA]</scope>
    <source>
        <strain evidence="2 3">ITR2</strain>
    </source>
</reference>
<proteinExistence type="predicted"/>
<dbReference type="RefSeq" id="WP_201634882.1">
    <property type="nucleotide sequence ID" value="NZ_JAEQNB010000003.1"/>
</dbReference>
<organism evidence="2 3">
    <name type="scientific">Tumebacillus amylolyticus</name>
    <dbReference type="NCBI Taxonomy" id="2801339"/>
    <lineage>
        <taxon>Bacteria</taxon>
        <taxon>Bacillati</taxon>
        <taxon>Bacillota</taxon>
        <taxon>Bacilli</taxon>
        <taxon>Bacillales</taxon>
        <taxon>Alicyclobacillaceae</taxon>
        <taxon>Tumebacillus</taxon>
    </lineage>
</organism>
<feature type="domain" description="VOC" evidence="1">
    <location>
        <begin position="7"/>
        <end position="117"/>
    </location>
</feature>
<dbReference type="InterPro" id="IPR037523">
    <property type="entry name" value="VOC_core"/>
</dbReference>
<dbReference type="SUPFAM" id="SSF54593">
    <property type="entry name" value="Glyoxalase/Bleomycin resistance protein/Dihydroxybiphenyl dioxygenase"/>
    <property type="match status" value="1"/>
</dbReference>
<dbReference type="EMBL" id="JAEQNB010000003">
    <property type="protein sequence ID" value="MBL0387155.1"/>
    <property type="molecule type" value="Genomic_DNA"/>
</dbReference>